<dbReference type="EMBL" id="BFBB01000001">
    <property type="protein sequence ID" value="GBF48567.1"/>
    <property type="molecule type" value="Genomic_DNA"/>
</dbReference>
<feature type="region of interest" description="Disordered" evidence="1">
    <location>
        <begin position="1"/>
        <end position="23"/>
    </location>
</feature>
<evidence type="ECO:0000313" key="3">
    <source>
        <dbReference type="Proteomes" id="UP000245133"/>
    </source>
</evidence>
<feature type="compositionally biased region" description="Basic and acidic residues" evidence="1">
    <location>
        <begin position="1"/>
        <end position="11"/>
    </location>
</feature>
<protein>
    <submittedName>
        <fullName evidence="2">Uncharacterized protein</fullName>
    </submittedName>
</protein>
<dbReference type="AlphaFoldDB" id="A0A2P2DVD0"/>
<comment type="caution">
    <text evidence="2">The sequence shown here is derived from an EMBL/GenBank/DDBJ whole genome shotgun (WGS) entry which is preliminary data.</text>
</comment>
<feature type="compositionally biased region" description="Basic residues" evidence="1">
    <location>
        <begin position="12"/>
        <end position="23"/>
    </location>
</feature>
<proteinExistence type="predicted"/>
<evidence type="ECO:0000256" key="1">
    <source>
        <dbReference type="SAM" id="MobiDB-lite"/>
    </source>
</evidence>
<evidence type="ECO:0000313" key="2">
    <source>
        <dbReference type="EMBL" id="GBF48567.1"/>
    </source>
</evidence>
<dbReference type="Proteomes" id="UP000245133">
    <property type="component" value="Unassembled WGS sequence"/>
</dbReference>
<keyword evidence="3" id="KW-1185">Reference proteome</keyword>
<reference evidence="2 3" key="1">
    <citation type="submission" date="2018-02" db="EMBL/GenBank/DDBJ databases">
        <title>Novel Leptospira species isolated from soil and water in Japan.</title>
        <authorList>
            <person name="Nakao R."/>
            <person name="Masuzawa T."/>
        </authorList>
    </citation>
    <scope>NUCLEOTIDE SEQUENCE [LARGE SCALE GENOMIC DNA]</scope>
    <source>
        <strain evidence="2 3">YH101</strain>
    </source>
</reference>
<gene>
    <name evidence="2" type="ORF">LPTSP4_00660</name>
</gene>
<name>A0A2P2DVD0_9LEPT</name>
<accession>A0A2P2DVD0</accession>
<organism evidence="2 3">
    <name type="scientific">Leptospira ryugenii</name>
    <dbReference type="NCBI Taxonomy" id="1917863"/>
    <lineage>
        <taxon>Bacteria</taxon>
        <taxon>Pseudomonadati</taxon>
        <taxon>Spirochaetota</taxon>
        <taxon>Spirochaetia</taxon>
        <taxon>Leptospirales</taxon>
        <taxon>Leptospiraceae</taxon>
        <taxon>Leptospira</taxon>
    </lineage>
</organism>
<sequence>MPDQNHTETKQTKIKNLKGQRTWKKVHTSFKPLFWKKKEHHTE</sequence>